<comment type="caution">
    <text evidence="13">The sequence shown here is derived from an EMBL/GenBank/DDBJ whole genome shotgun (WGS) entry which is preliminary data.</text>
</comment>
<dbReference type="EMBL" id="MDJD01000028">
    <property type="protein sequence ID" value="OEK08776.1"/>
    <property type="molecule type" value="Genomic_DNA"/>
</dbReference>
<dbReference type="GO" id="GO:0006814">
    <property type="term" value="P:sodium ion transport"/>
    <property type="evidence" value="ECO:0007669"/>
    <property type="project" value="UniProtKB-KW"/>
</dbReference>
<keyword evidence="5 12" id="KW-0812">Transmembrane</keyword>
<feature type="transmembrane region" description="Helical" evidence="12">
    <location>
        <begin position="404"/>
        <end position="421"/>
    </location>
</feature>
<feature type="transmembrane region" description="Helical" evidence="12">
    <location>
        <begin position="43"/>
        <end position="66"/>
    </location>
</feature>
<dbReference type="STRING" id="1849968.A8C32_00420"/>
<feature type="transmembrane region" description="Helical" evidence="12">
    <location>
        <begin position="182"/>
        <end position="203"/>
    </location>
</feature>
<feature type="transmembrane region" description="Helical" evidence="12">
    <location>
        <begin position="234"/>
        <end position="252"/>
    </location>
</feature>
<evidence type="ECO:0000256" key="7">
    <source>
        <dbReference type="ARBA" id="ARBA00023053"/>
    </source>
</evidence>
<dbReference type="PANTHER" id="PTHR42985:SF47">
    <property type="entry name" value="INTEGRAL MEMBRANE TRANSPORT PROTEIN"/>
    <property type="match status" value="1"/>
</dbReference>
<feature type="transmembrane region" description="Helical" evidence="12">
    <location>
        <begin position="430"/>
        <end position="450"/>
    </location>
</feature>
<comment type="similarity">
    <text evidence="2 11">Belongs to the sodium:solute symporter (SSF) (TC 2.A.21) family.</text>
</comment>
<evidence type="ECO:0000256" key="4">
    <source>
        <dbReference type="ARBA" id="ARBA00022475"/>
    </source>
</evidence>
<evidence type="ECO:0000313" key="13">
    <source>
        <dbReference type="EMBL" id="OEK08776.1"/>
    </source>
</evidence>
<feature type="transmembrane region" description="Helical" evidence="12">
    <location>
        <begin position="314"/>
        <end position="337"/>
    </location>
</feature>
<name>A0A1E5TBP2_9FLAO</name>
<evidence type="ECO:0000256" key="2">
    <source>
        <dbReference type="ARBA" id="ARBA00006434"/>
    </source>
</evidence>
<dbReference type="GO" id="GO:0015293">
    <property type="term" value="F:symporter activity"/>
    <property type="evidence" value="ECO:0007669"/>
    <property type="project" value="TreeGrafter"/>
</dbReference>
<keyword evidence="9 12" id="KW-0472">Membrane</keyword>
<dbReference type="InterPro" id="IPR001734">
    <property type="entry name" value="Na/solute_symporter"/>
</dbReference>
<evidence type="ECO:0000256" key="11">
    <source>
        <dbReference type="RuleBase" id="RU362091"/>
    </source>
</evidence>
<organism evidence="13 14">
    <name type="scientific">Flavivirga aquatica</name>
    <dbReference type="NCBI Taxonomy" id="1849968"/>
    <lineage>
        <taxon>Bacteria</taxon>
        <taxon>Pseudomonadati</taxon>
        <taxon>Bacteroidota</taxon>
        <taxon>Flavobacteriia</taxon>
        <taxon>Flavobacteriales</taxon>
        <taxon>Flavobacteriaceae</taxon>
        <taxon>Flavivirga</taxon>
    </lineage>
</organism>
<feature type="transmembrane region" description="Helical" evidence="12">
    <location>
        <begin position="119"/>
        <end position="146"/>
    </location>
</feature>
<dbReference type="Pfam" id="PF00474">
    <property type="entry name" value="SSF"/>
    <property type="match status" value="1"/>
</dbReference>
<dbReference type="Proteomes" id="UP000095713">
    <property type="component" value="Unassembled WGS sequence"/>
</dbReference>
<protein>
    <submittedName>
        <fullName evidence="13">Sodium:solute symporter</fullName>
    </submittedName>
</protein>
<evidence type="ECO:0000256" key="3">
    <source>
        <dbReference type="ARBA" id="ARBA00022448"/>
    </source>
</evidence>
<feature type="transmembrane region" description="Helical" evidence="12">
    <location>
        <begin position="6"/>
        <end position="23"/>
    </location>
</feature>
<keyword evidence="6 12" id="KW-1133">Transmembrane helix</keyword>
<feature type="transmembrane region" description="Helical" evidence="12">
    <location>
        <begin position="456"/>
        <end position="477"/>
    </location>
</feature>
<dbReference type="RefSeq" id="WP_069829458.1">
    <property type="nucleotide sequence ID" value="NZ_MDJD01000028.1"/>
</dbReference>
<feature type="transmembrane region" description="Helical" evidence="12">
    <location>
        <begin position="273"/>
        <end position="294"/>
    </location>
</feature>
<evidence type="ECO:0000313" key="14">
    <source>
        <dbReference type="Proteomes" id="UP000095713"/>
    </source>
</evidence>
<evidence type="ECO:0000256" key="5">
    <source>
        <dbReference type="ARBA" id="ARBA00022692"/>
    </source>
</evidence>
<sequence>MSATQIMLLIAAYFGVLILISYLTGKEDSNEAFFKANKSAPWYLVAFGMIGASLSGVTFISVPGAVETKQFGYLQVVFGYFFGYLVIAYVLLPIYYKLNLTSIYTYLRDRFGNVSYKTGSVAFLISRIIGASFRLFLVAKVLQLLVFNQYDIPFAVTVIITIALIWLYTFKGGIKTIIFTDTLQTLFMLVSVVITIIFLASALDLNSVSEIYTNVKENTMSKVFFFNNINDAQYFVKSFLAGMFITITMTGLDQDMMQKNLTCKNLKEAQKNMISFSIVLVFVNILFLVLGLLLTQYASQHGITSKKDDLFPTIAMLPEIGVLTSAFFLLGLIAAAYSSADSALTSLTTSFCIDIIELDKKPKEAQKRIRKRTHIFISALLVIVIILFDTIFKNVSVIWELFKAAGYTYGPLLGLFALGIFTKVKLKDKYVWAIAIVAPIISFFINIYSIDLLNGYQIGFEILIINGILTFIGLILIRRK</sequence>
<evidence type="ECO:0000256" key="10">
    <source>
        <dbReference type="ARBA" id="ARBA00023201"/>
    </source>
</evidence>
<dbReference type="PANTHER" id="PTHR42985">
    <property type="entry name" value="SODIUM-COUPLED MONOCARBOXYLATE TRANSPORTER"/>
    <property type="match status" value="1"/>
</dbReference>
<evidence type="ECO:0000256" key="12">
    <source>
        <dbReference type="SAM" id="Phobius"/>
    </source>
</evidence>
<keyword evidence="7" id="KW-0915">Sodium</keyword>
<dbReference type="InterPro" id="IPR038377">
    <property type="entry name" value="Na/Glc_symporter_sf"/>
</dbReference>
<evidence type="ECO:0000256" key="1">
    <source>
        <dbReference type="ARBA" id="ARBA00004651"/>
    </source>
</evidence>
<feature type="transmembrane region" description="Helical" evidence="12">
    <location>
        <begin position="78"/>
        <end position="98"/>
    </location>
</feature>
<reference evidence="13 14" key="1">
    <citation type="submission" date="2016-05" db="EMBL/GenBank/DDBJ databases">
        <title>Draft Genome Sequence of Algibacter sp. Strain SK-16 Isolated from the Surface Water of Aburatsubo Inlet.</title>
        <authorList>
            <person name="Wong S.-K."/>
            <person name="Yoshizawa S."/>
            <person name="Nakajima Y."/>
            <person name="Ogura Y."/>
            <person name="Tetsuya H."/>
            <person name="Hamasaki K."/>
        </authorList>
    </citation>
    <scope>NUCLEOTIDE SEQUENCE [LARGE SCALE GENOMIC DNA]</scope>
    <source>
        <strain evidence="13 14">SK-16</strain>
    </source>
</reference>
<accession>A0A1E5TBP2</accession>
<dbReference type="AlphaFoldDB" id="A0A1E5TBP2"/>
<evidence type="ECO:0000256" key="9">
    <source>
        <dbReference type="ARBA" id="ARBA00023136"/>
    </source>
</evidence>
<feature type="transmembrane region" description="Helical" evidence="12">
    <location>
        <begin position="373"/>
        <end position="392"/>
    </location>
</feature>
<keyword evidence="10" id="KW-0739">Sodium transport</keyword>
<keyword evidence="8" id="KW-0406">Ion transport</keyword>
<comment type="subcellular location">
    <subcellularLocation>
        <location evidence="1">Cell membrane</location>
        <topology evidence="1">Multi-pass membrane protein</topology>
    </subcellularLocation>
</comment>
<evidence type="ECO:0000256" key="6">
    <source>
        <dbReference type="ARBA" id="ARBA00022989"/>
    </source>
</evidence>
<keyword evidence="3" id="KW-0813">Transport</keyword>
<dbReference type="InterPro" id="IPR051163">
    <property type="entry name" value="Sodium:Solute_Symporter_SSF"/>
</dbReference>
<dbReference type="PROSITE" id="PS50283">
    <property type="entry name" value="NA_SOLUT_SYMP_3"/>
    <property type="match status" value="1"/>
</dbReference>
<keyword evidence="14" id="KW-1185">Reference proteome</keyword>
<dbReference type="CDD" id="cd10326">
    <property type="entry name" value="SLC5sbd_NIS-like"/>
    <property type="match status" value="1"/>
</dbReference>
<dbReference type="GO" id="GO:0005886">
    <property type="term" value="C:plasma membrane"/>
    <property type="evidence" value="ECO:0007669"/>
    <property type="project" value="UniProtKB-SubCell"/>
</dbReference>
<dbReference type="Gene3D" id="1.20.1730.10">
    <property type="entry name" value="Sodium/glucose cotransporter"/>
    <property type="match status" value="1"/>
</dbReference>
<dbReference type="OrthoDB" id="891563at2"/>
<keyword evidence="4" id="KW-1003">Cell membrane</keyword>
<gene>
    <name evidence="13" type="ORF">A8C32_00420</name>
</gene>
<feature type="transmembrane region" description="Helical" evidence="12">
    <location>
        <begin position="152"/>
        <end position="170"/>
    </location>
</feature>
<evidence type="ECO:0000256" key="8">
    <source>
        <dbReference type="ARBA" id="ARBA00023065"/>
    </source>
</evidence>
<proteinExistence type="inferred from homology"/>